<keyword evidence="4 6" id="KW-1133">Transmembrane helix</keyword>
<keyword evidence="5 6" id="KW-0472">Membrane</keyword>
<feature type="domain" description="ABC3 transporter permease C-terminal" evidence="7">
    <location>
        <begin position="60"/>
        <end position="182"/>
    </location>
</feature>
<dbReference type="AlphaFoldDB" id="A0A9D2K2Y0"/>
<dbReference type="PIRSF" id="PIRSF018968">
    <property type="entry name" value="ABC_permease_BceB"/>
    <property type="match status" value="1"/>
</dbReference>
<comment type="similarity">
    <text evidence="6">Belongs to the ABC-4 integral membrane protein family.</text>
</comment>
<protein>
    <submittedName>
        <fullName evidence="8">ABC transporter permease</fullName>
    </submittedName>
</protein>
<dbReference type="InterPro" id="IPR027022">
    <property type="entry name" value="ABC_permease_BceB-typ"/>
</dbReference>
<dbReference type="EMBL" id="DXAY01000256">
    <property type="protein sequence ID" value="HIZ75743.1"/>
    <property type="molecule type" value="Genomic_DNA"/>
</dbReference>
<feature type="transmembrane region" description="Helical" evidence="6">
    <location>
        <begin position="101"/>
        <end position="123"/>
    </location>
</feature>
<evidence type="ECO:0000313" key="8">
    <source>
        <dbReference type="EMBL" id="HIZ75743.1"/>
    </source>
</evidence>
<gene>
    <name evidence="8" type="ORF">H9723_10980</name>
</gene>
<evidence type="ECO:0000313" key="9">
    <source>
        <dbReference type="Proteomes" id="UP000824116"/>
    </source>
</evidence>
<reference evidence="8" key="2">
    <citation type="submission" date="2021-04" db="EMBL/GenBank/DDBJ databases">
        <authorList>
            <person name="Gilroy R."/>
        </authorList>
    </citation>
    <scope>NUCLEOTIDE SEQUENCE</scope>
    <source>
        <strain evidence="8">CHK196-3914</strain>
    </source>
</reference>
<feature type="transmembrane region" description="Helical" evidence="6">
    <location>
        <begin position="60"/>
        <end position="80"/>
    </location>
</feature>
<evidence type="ECO:0000256" key="3">
    <source>
        <dbReference type="ARBA" id="ARBA00022692"/>
    </source>
</evidence>
<dbReference type="InterPro" id="IPR052536">
    <property type="entry name" value="ABC-4_Integral_Memb_Prot"/>
</dbReference>
<evidence type="ECO:0000256" key="2">
    <source>
        <dbReference type="ARBA" id="ARBA00022475"/>
    </source>
</evidence>
<dbReference type="Pfam" id="PF02687">
    <property type="entry name" value="FtsX"/>
    <property type="match status" value="2"/>
</dbReference>
<feature type="domain" description="ABC3 transporter permease C-terminal" evidence="7">
    <location>
        <begin position="553"/>
        <end position="662"/>
    </location>
</feature>
<evidence type="ECO:0000256" key="6">
    <source>
        <dbReference type="PIRNR" id="PIRNR018968"/>
    </source>
</evidence>
<dbReference type="GO" id="GO:0005886">
    <property type="term" value="C:plasma membrane"/>
    <property type="evidence" value="ECO:0007669"/>
    <property type="project" value="UniProtKB-SubCell"/>
</dbReference>
<evidence type="ECO:0000256" key="4">
    <source>
        <dbReference type="ARBA" id="ARBA00022989"/>
    </source>
</evidence>
<feature type="transmembrane region" description="Helical" evidence="6">
    <location>
        <begin position="155"/>
        <end position="179"/>
    </location>
</feature>
<dbReference type="PANTHER" id="PTHR46795:SF3">
    <property type="entry name" value="ABC TRANSPORTER PERMEASE"/>
    <property type="match status" value="1"/>
</dbReference>
<feature type="transmembrane region" description="Helical" evidence="6">
    <location>
        <begin position="234"/>
        <end position="261"/>
    </location>
</feature>
<dbReference type="Proteomes" id="UP000824116">
    <property type="component" value="Unassembled WGS sequence"/>
</dbReference>
<evidence type="ECO:0000256" key="5">
    <source>
        <dbReference type="ARBA" id="ARBA00023136"/>
    </source>
</evidence>
<feature type="transmembrane region" description="Helical" evidence="6">
    <location>
        <begin position="548"/>
        <end position="568"/>
    </location>
</feature>
<organism evidence="8 9">
    <name type="scientific">Candidatus Mediterraneibacter stercoravium</name>
    <dbReference type="NCBI Taxonomy" id="2838685"/>
    <lineage>
        <taxon>Bacteria</taxon>
        <taxon>Bacillati</taxon>
        <taxon>Bacillota</taxon>
        <taxon>Clostridia</taxon>
        <taxon>Lachnospirales</taxon>
        <taxon>Lachnospiraceae</taxon>
        <taxon>Mediterraneibacter</taxon>
    </lineage>
</organism>
<name>A0A9D2K2Y0_9FIRM</name>
<evidence type="ECO:0000259" key="7">
    <source>
        <dbReference type="Pfam" id="PF02687"/>
    </source>
</evidence>
<feature type="transmembrane region" description="Helical" evidence="6">
    <location>
        <begin position="20"/>
        <end position="40"/>
    </location>
</feature>
<proteinExistence type="inferred from homology"/>
<reference evidence="8" key="1">
    <citation type="journal article" date="2021" name="PeerJ">
        <title>Extensive microbial diversity within the chicken gut microbiome revealed by metagenomics and culture.</title>
        <authorList>
            <person name="Gilroy R."/>
            <person name="Ravi A."/>
            <person name="Getino M."/>
            <person name="Pursley I."/>
            <person name="Horton D.L."/>
            <person name="Alikhan N.F."/>
            <person name="Baker D."/>
            <person name="Gharbi K."/>
            <person name="Hall N."/>
            <person name="Watson M."/>
            <person name="Adriaenssens E.M."/>
            <person name="Foster-Nyarko E."/>
            <person name="Jarju S."/>
            <person name="Secka A."/>
            <person name="Antonio M."/>
            <person name="Oren A."/>
            <person name="Chaudhuri R.R."/>
            <person name="La Ragione R."/>
            <person name="Hildebrand F."/>
            <person name="Pallen M.J."/>
        </authorList>
    </citation>
    <scope>NUCLEOTIDE SEQUENCE</scope>
    <source>
        <strain evidence="8">CHK196-3914</strain>
    </source>
</reference>
<keyword evidence="2 6" id="KW-1003">Cell membrane</keyword>
<keyword evidence="3 6" id="KW-0812">Transmembrane</keyword>
<dbReference type="GO" id="GO:0055085">
    <property type="term" value="P:transmembrane transport"/>
    <property type="evidence" value="ECO:0007669"/>
    <property type="project" value="UniProtKB-UniRule"/>
</dbReference>
<evidence type="ECO:0000256" key="1">
    <source>
        <dbReference type="ARBA" id="ARBA00004651"/>
    </source>
</evidence>
<feature type="transmembrane region" description="Helical" evidence="6">
    <location>
        <begin position="294"/>
        <end position="317"/>
    </location>
</feature>
<comment type="subcellular location">
    <subcellularLocation>
        <location evidence="1 6">Cell membrane</location>
        <topology evidence="1 6">Multi-pass membrane protein</topology>
    </subcellularLocation>
</comment>
<sequence>MNTLTISLKNIRKNLSFYALYLFSAAFVITVFFAFLSFSMDDIIVEKISSDGRVESMCRTVSIFLMAFVIFYMTYSNRFFLRRRTEELGIYALLGYRRTSILALLCCENVFLCTGALLLGLFFGSCLHRGIVLAVTALLDLNVDPSGIPFFCPRAAAYTAGFLLVVILLLSASNASVLLRTSLIGLVRCRKKAEKKMKFHRLPAVAGLAMTGAGYLLALDILRGEDSIWITSGFYLTGMITLSLVVCGTVLFISAFLPFLLNRERKDEDRFYTPSRIILIPGFIYRIRSGARTLIMLSLLSAAALTVSSVMALSLYYPVAALSRITPSEIEFRVTEEDEISEARSLVMQYTSDPGETSFLETDIYTVSSGSPGEYLPAEYSLGTTDAASKSSGNLRDPGFKCISVSSHRALLKAQGREKAAEQVPALKDNECILIKYEPNRDGSSEAGRTYSLQVGSEEIAVTVKETSMENSVSFANSVGTLIVSDDLFREIDNSALPCRRILSVNGNGVRDNEQLYSALNHFLEGSPYLQGHSHRQRELLSVNSSTFLLIGFLVVLFFIASGSILYFNNLTAVSDNKNDYRILWKMGYSRKRIRRIIRRQVLVFFAIPFLFGLLDCIFASLVYKNALMQNLLGNSLLLYLPVLLAVLMTGVIYLIYWLITVHACCRAVFTDSGTGRT</sequence>
<dbReference type="PANTHER" id="PTHR46795">
    <property type="entry name" value="ABC TRANSPORTER PERMEASE-RELATED-RELATED"/>
    <property type="match status" value="1"/>
</dbReference>
<keyword evidence="6" id="KW-0813">Transport</keyword>
<feature type="transmembrane region" description="Helical" evidence="6">
    <location>
        <begin position="602"/>
        <end position="625"/>
    </location>
</feature>
<comment type="caution">
    <text evidence="8">The sequence shown here is derived from an EMBL/GenBank/DDBJ whole genome shotgun (WGS) entry which is preliminary data.</text>
</comment>
<dbReference type="InterPro" id="IPR003838">
    <property type="entry name" value="ABC3_permease_C"/>
</dbReference>
<accession>A0A9D2K2Y0</accession>
<feature type="transmembrane region" description="Helical" evidence="6">
    <location>
        <begin position="199"/>
        <end position="222"/>
    </location>
</feature>
<feature type="transmembrane region" description="Helical" evidence="6">
    <location>
        <begin position="637"/>
        <end position="660"/>
    </location>
</feature>